<evidence type="ECO:0000256" key="2">
    <source>
        <dbReference type="SAM" id="MobiDB-lite"/>
    </source>
</evidence>
<gene>
    <name evidence="3" type="ORF">CJ030_MR5G023715</name>
</gene>
<dbReference type="AlphaFoldDB" id="A0A6A1VJ62"/>
<dbReference type="EMBL" id="RXIC02000023">
    <property type="protein sequence ID" value="KAB1211977.1"/>
    <property type="molecule type" value="Genomic_DNA"/>
</dbReference>
<evidence type="ECO:0000313" key="4">
    <source>
        <dbReference type="Proteomes" id="UP000516437"/>
    </source>
</evidence>
<comment type="caution">
    <text evidence="3">The sequence shown here is derived from an EMBL/GenBank/DDBJ whole genome shotgun (WGS) entry which is preliminary data.</text>
</comment>
<feature type="region of interest" description="Disordered" evidence="2">
    <location>
        <begin position="321"/>
        <end position="380"/>
    </location>
</feature>
<comment type="similarity">
    <text evidence="1">Belongs to the QWRF family.</text>
</comment>
<organism evidence="3 4">
    <name type="scientific">Morella rubra</name>
    <name type="common">Chinese bayberry</name>
    <dbReference type="NCBI Taxonomy" id="262757"/>
    <lineage>
        <taxon>Eukaryota</taxon>
        <taxon>Viridiplantae</taxon>
        <taxon>Streptophyta</taxon>
        <taxon>Embryophyta</taxon>
        <taxon>Tracheophyta</taxon>
        <taxon>Spermatophyta</taxon>
        <taxon>Magnoliopsida</taxon>
        <taxon>eudicotyledons</taxon>
        <taxon>Gunneridae</taxon>
        <taxon>Pentapetalae</taxon>
        <taxon>rosids</taxon>
        <taxon>fabids</taxon>
        <taxon>Fagales</taxon>
        <taxon>Myricaceae</taxon>
        <taxon>Morella</taxon>
    </lineage>
</organism>
<evidence type="ECO:0000313" key="3">
    <source>
        <dbReference type="EMBL" id="KAB1211977.1"/>
    </source>
</evidence>
<feature type="region of interest" description="Disordered" evidence="2">
    <location>
        <begin position="1"/>
        <end position="126"/>
    </location>
</feature>
<name>A0A6A1VJ62_9ROSI</name>
<accession>A0A6A1VJ62</accession>
<dbReference type="InterPro" id="IPR007573">
    <property type="entry name" value="QWRF"/>
</dbReference>
<dbReference type="PANTHER" id="PTHR31807:SF37">
    <property type="entry name" value="HAUS AUGMIN-LIKE COMPLEX SUBUNIT 8"/>
    <property type="match status" value="1"/>
</dbReference>
<dbReference type="Pfam" id="PF04484">
    <property type="entry name" value="QWRF"/>
    <property type="match status" value="2"/>
</dbReference>
<feature type="region of interest" description="Disordered" evidence="2">
    <location>
        <begin position="145"/>
        <end position="205"/>
    </location>
</feature>
<dbReference type="GO" id="GO:0008017">
    <property type="term" value="F:microtubule binding"/>
    <property type="evidence" value="ECO:0007669"/>
    <property type="project" value="TreeGrafter"/>
</dbReference>
<feature type="compositionally biased region" description="Polar residues" evidence="2">
    <location>
        <begin position="153"/>
        <end position="167"/>
    </location>
</feature>
<dbReference type="Proteomes" id="UP000516437">
    <property type="component" value="Chromosome 5"/>
</dbReference>
<dbReference type="GO" id="GO:0005880">
    <property type="term" value="C:nuclear microtubule"/>
    <property type="evidence" value="ECO:0007669"/>
    <property type="project" value="TreeGrafter"/>
</dbReference>
<dbReference type="PANTHER" id="PTHR31807">
    <property type="entry name" value="AUGMIN FAMILY MEMBER"/>
    <property type="match status" value="1"/>
</dbReference>
<protein>
    <submittedName>
        <fullName evidence="3">QWRF motif-containing protein 8</fullName>
    </submittedName>
</protein>
<dbReference type="GO" id="GO:0051225">
    <property type="term" value="P:spindle assembly"/>
    <property type="evidence" value="ECO:0007669"/>
    <property type="project" value="TreeGrafter"/>
</dbReference>
<feature type="compositionally biased region" description="Low complexity" evidence="2">
    <location>
        <begin position="344"/>
        <end position="380"/>
    </location>
</feature>
<reference evidence="3 4" key="1">
    <citation type="journal article" date="2019" name="Plant Biotechnol. J.">
        <title>The red bayberry genome and genetic basis of sex determination.</title>
        <authorList>
            <person name="Jia H.M."/>
            <person name="Jia H.J."/>
            <person name="Cai Q.L."/>
            <person name="Wang Y."/>
            <person name="Zhao H.B."/>
            <person name="Yang W.F."/>
            <person name="Wang G.Y."/>
            <person name="Li Y.H."/>
            <person name="Zhan D.L."/>
            <person name="Shen Y.T."/>
            <person name="Niu Q.F."/>
            <person name="Chang L."/>
            <person name="Qiu J."/>
            <person name="Zhao L."/>
            <person name="Xie H.B."/>
            <person name="Fu W.Y."/>
            <person name="Jin J."/>
            <person name="Li X.W."/>
            <person name="Jiao Y."/>
            <person name="Zhou C.C."/>
            <person name="Tu T."/>
            <person name="Chai C.Y."/>
            <person name="Gao J.L."/>
            <person name="Fan L.J."/>
            <person name="van de Weg E."/>
            <person name="Wang J.Y."/>
            <person name="Gao Z.S."/>
        </authorList>
    </citation>
    <scope>NUCLEOTIDE SEQUENCE [LARGE SCALE GENOMIC DNA]</scope>
    <source>
        <tissue evidence="3">Leaves</tissue>
    </source>
</reference>
<sequence>MEVYESEQALRKHTAVETPRPPLVPAEKNNAVTSRRSRTREVSSRYKSPSPARPATSRRCPSPNLARTLPTSSPVVPKRSQSAERKRPSTPPSPPKPSTPVHDSAVDIELSSRRIGNGRTPESLWPSTMRSLSVSFQSDTISIPVSKKEKPVNASSDRTLRPSSNVAHKQVEAPTVPRKPTPERKRSPLRGKNVPDQSENSRPVDGLHARLIDQHRWPGRIGGTVASNTLTRSMDLGDRTIRALNIPVPGMGLSPLRTPASEGIGKPLQKSASDAARLLPPDSSSRVRFEANSIGHNPVQAFGPQKSASVSLSDRTAGVIRSQSLPIPGSRPPSPSKTSVASFSVSRGVSPSRTRPSTPPSLGVSLSRNRSSNSSSHSSSTTSVLSFIADVKKVKKGTSYIEDVHHLRLLHNRYLQWRFANARAEAVLYIQKVTAERTLFNVWNTSLDLWDSVIQKRINLEQLKLELKLNSILSDQVLPCELIKSSSSEPDLFFPAEQNYFDSNPAVQKVKEVGDDVKRLSCYNVLVMFCSTTDKIAHKRAEKVVHVAYLDTWALLEKDHIDSLSGAVEDLEASTLRLPVTAGARADNESLKAAICSAVDVMQAMGSSICSLLSRVWPEDGAPKLEYVVEGMNSLVSELAVMAAQEKATIDECEALLASMAAMQAEECSLKTHLIQMEQDLGKG</sequence>
<feature type="compositionally biased region" description="Pro residues" evidence="2">
    <location>
        <begin position="89"/>
        <end position="98"/>
    </location>
</feature>
<feature type="region of interest" description="Disordered" evidence="2">
    <location>
        <begin position="296"/>
        <end position="315"/>
    </location>
</feature>
<feature type="region of interest" description="Disordered" evidence="2">
    <location>
        <begin position="261"/>
        <end position="280"/>
    </location>
</feature>
<dbReference type="OrthoDB" id="1924320at2759"/>
<proteinExistence type="inferred from homology"/>
<evidence type="ECO:0000256" key="1">
    <source>
        <dbReference type="ARBA" id="ARBA00010016"/>
    </source>
</evidence>
<keyword evidence="4" id="KW-1185">Reference proteome</keyword>
<dbReference type="GO" id="GO:0005737">
    <property type="term" value="C:cytoplasm"/>
    <property type="evidence" value="ECO:0007669"/>
    <property type="project" value="TreeGrafter"/>
</dbReference>